<dbReference type="Proteomes" id="UP000748991">
    <property type="component" value="Unassembled WGS sequence"/>
</dbReference>
<proteinExistence type="predicted"/>
<sequence length="135" mass="16426">MGEKHYIIIEKEGEVVFREALFESGIFADIKFYKNLKLNINFSKKFLEKTEVDFKRLLLEWWYFLARAVDLNKEKSKFEQLFSLKRENLLLGSLYFEKYTPLGRYFFILNELQKFTSSVDYRRLEDGYKIYLQVL</sequence>
<evidence type="ECO:0000313" key="2">
    <source>
        <dbReference type="Proteomes" id="UP000748991"/>
    </source>
</evidence>
<name>A0A943SPA6_9FIRM</name>
<accession>A0A943SPA6</accession>
<dbReference type="EMBL" id="JAGZZP010000023">
    <property type="protein sequence ID" value="MBS6535843.1"/>
    <property type="molecule type" value="Genomic_DNA"/>
</dbReference>
<evidence type="ECO:0000313" key="1">
    <source>
        <dbReference type="EMBL" id="MBS6535843.1"/>
    </source>
</evidence>
<protein>
    <submittedName>
        <fullName evidence="1">Uncharacterized protein</fullName>
    </submittedName>
</protein>
<gene>
    <name evidence="1" type="ORF">KH327_08435</name>
</gene>
<organism evidence="1 2">
    <name type="scientific">Peptoniphilus harei</name>
    <dbReference type="NCBI Taxonomy" id="54005"/>
    <lineage>
        <taxon>Bacteria</taxon>
        <taxon>Bacillati</taxon>
        <taxon>Bacillota</taxon>
        <taxon>Tissierellia</taxon>
        <taxon>Tissierellales</taxon>
        <taxon>Peptoniphilaceae</taxon>
        <taxon>Peptoniphilus</taxon>
    </lineage>
</organism>
<dbReference type="RefSeq" id="WP_278638601.1">
    <property type="nucleotide sequence ID" value="NZ_JAGZZP010000023.1"/>
</dbReference>
<reference evidence="1" key="1">
    <citation type="submission" date="2021-02" db="EMBL/GenBank/DDBJ databases">
        <title>Infant gut strain persistence is associated with maternal origin, phylogeny, and functional potential including surface adhesion and iron acquisition.</title>
        <authorList>
            <person name="Lou Y.C."/>
        </authorList>
    </citation>
    <scope>NUCLEOTIDE SEQUENCE</scope>
    <source>
        <strain evidence="1">L3_060_052G1_dasL3_060_052G1_concoct_1</strain>
    </source>
</reference>
<dbReference type="AlphaFoldDB" id="A0A943SPA6"/>
<comment type="caution">
    <text evidence="1">The sequence shown here is derived from an EMBL/GenBank/DDBJ whole genome shotgun (WGS) entry which is preliminary data.</text>
</comment>